<dbReference type="PANTHER" id="PTHR47366">
    <property type="entry name" value="TWO-ON-TWO HEMOGLOBIN-3"/>
    <property type="match status" value="1"/>
</dbReference>
<dbReference type="EMBL" id="CP009288">
    <property type="protein sequence ID" value="AIQ14354.1"/>
    <property type="molecule type" value="Genomic_DNA"/>
</dbReference>
<dbReference type="InterPro" id="IPR009050">
    <property type="entry name" value="Globin-like_sf"/>
</dbReference>
<evidence type="ECO:0000256" key="2">
    <source>
        <dbReference type="ARBA" id="ARBA00022617"/>
    </source>
</evidence>
<evidence type="ECO:0000256" key="5">
    <source>
        <dbReference type="ARBA" id="ARBA00034496"/>
    </source>
</evidence>
<dbReference type="GO" id="GO:0005344">
    <property type="term" value="F:oxygen carrier activity"/>
    <property type="evidence" value="ECO:0007669"/>
    <property type="project" value="InterPro"/>
</dbReference>
<dbReference type="PANTHER" id="PTHR47366:SF1">
    <property type="entry name" value="TWO-ON-TWO HEMOGLOBIN-3"/>
    <property type="match status" value="1"/>
</dbReference>
<protein>
    <submittedName>
        <fullName evidence="6">Globin</fullName>
    </submittedName>
</protein>
<name>A0A089IZG3_PAEDU</name>
<dbReference type="STRING" id="44251.PDUR_22435"/>
<evidence type="ECO:0000313" key="7">
    <source>
        <dbReference type="Proteomes" id="UP000029409"/>
    </source>
</evidence>
<dbReference type="InterPro" id="IPR044203">
    <property type="entry name" value="GlbO/GLB3-like"/>
</dbReference>
<dbReference type="eggNOG" id="COG2346">
    <property type="taxonomic scope" value="Bacteria"/>
</dbReference>
<evidence type="ECO:0000256" key="3">
    <source>
        <dbReference type="ARBA" id="ARBA00022723"/>
    </source>
</evidence>
<keyword evidence="3" id="KW-0479">Metal-binding</keyword>
<dbReference type="RefSeq" id="WP_042208130.1">
    <property type="nucleotide sequence ID" value="NZ_CP009288.1"/>
</dbReference>
<comment type="similarity">
    <text evidence="5">Belongs to the truncated hemoglobin family. Group II subfamily.</text>
</comment>
<dbReference type="KEGG" id="pdu:PDUR_22435"/>
<dbReference type="Pfam" id="PF01152">
    <property type="entry name" value="Bac_globin"/>
    <property type="match status" value="1"/>
</dbReference>
<keyword evidence="2" id="KW-0349">Heme</keyword>
<organism evidence="6 7">
    <name type="scientific">Paenibacillus durus</name>
    <name type="common">Paenibacillus azotofixans</name>
    <dbReference type="NCBI Taxonomy" id="44251"/>
    <lineage>
        <taxon>Bacteria</taxon>
        <taxon>Bacillati</taxon>
        <taxon>Bacillota</taxon>
        <taxon>Bacilli</taxon>
        <taxon>Bacillales</taxon>
        <taxon>Paenibacillaceae</taxon>
        <taxon>Paenibacillus</taxon>
    </lineage>
</organism>
<dbReference type="GO" id="GO:0046872">
    <property type="term" value="F:metal ion binding"/>
    <property type="evidence" value="ECO:0007669"/>
    <property type="project" value="UniProtKB-KW"/>
</dbReference>
<dbReference type="OrthoDB" id="9790913at2"/>
<dbReference type="SUPFAM" id="SSF46458">
    <property type="entry name" value="Globin-like"/>
    <property type="match status" value="1"/>
</dbReference>
<dbReference type="GO" id="GO:0019825">
    <property type="term" value="F:oxygen binding"/>
    <property type="evidence" value="ECO:0007669"/>
    <property type="project" value="InterPro"/>
</dbReference>
<evidence type="ECO:0000256" key="4">
    <source>
        <dbReference type="ARBA" id="ARBA00023004"/>
    </source>
</evidence>
<evidence type="ECO:0000256" key="1">
    <source>
        <dbReference type="ARBA" id="ARBA00022448"/>
    </source>
</evidence>
<reference evidence="6 7" key="1">
    <citation type="submission" date="2014-08" db="EMBL/GenBank/DDBJ databases">
        <title>Comparative genomics of the Paenibacillus odorifer group.</title>
        <authorList>
            <person name="den Bakker H.C."/>
            <person name="Tsai Y.-C."/>
            <person name="Martin N."/>
            <person name="Korlach J."/>
            <person name="Wiedmann M."/>
        </authorList>
    </citation>
    <scope>NUCLEOTIDE SEQUENCE [LARGE SCALE GENOMIC DNA]</scope>
    <source>
        <strain evidence="6 7">DSM 1735</strain>
    </source>
</reference>
<dbReference type="Proteomes" id="UP000029409">
    <property type="component" value="Chromosome"/>
</dbReference>
<dbReference type="InterPro" id="IPR001486">
    <property type="entry name" value="Hemoglobin_trunc"/>
</dbReference>
<keyword evidence="7" id="KW-1185">Reference proteome</keyword>
<proteinExistence type="inferred from homology"/>
<dbReference type="InterPro" id="IPR012292">
    <property type="entry name" value="Globin/Proto"/>
</dbReference>
<keyword evidence="4" id="KW-0408">Iron</keyword>
<dbReference type="AlphaFoldDB" id="A0A089IZG3"/>
<evidence type="ECO:0000313" key="6">
    <source>
        <dbReference type="EMBL" id="AIQ14354.1"/>
    </source>
</evidence>
<dbReference type="Gene3D" id="1.10.490.10">
    <property type="entry name" value="Globins"/>
    <property type="match status" value="1"/>
</dbReference>
<accession>A0A089IZG3</accession>
<sequence>MNPEKSIYENLGGAEKLRKLVEVFYSKVQAHPRLGPLFPADIAPVLDKQYRFLTQFFGGPQLYSELYGQPMMRARHMHVPITEERSKEWLGCMGEALEEIGVEETLRLLVLHRLAGPARHFVNMPGERD</sequence>
<gene>
    <name evidence="6" type="ORF">PDUR_22435</name>
</gene>
<keyword evidence="1" id="KW-0813">Transport</keyword>
<dbReference type="GO" id="GO:0020037">
    <property type="term" value="F:heme binding"/>
    <property type="evidence" value="ECO:0007669"/>
    <property type="project" value="InterPro"/>
</dbReference>